<accession>A0ABQ8SGA9</accession>
<protein>
    <submittedName>
        <fullName evidence="2">Uncharacterized protein</fullName>
    </submittedName>
</protein>
<keyword evidence="1" id="KW-1133">Transmembrane helix</keyword>
<evidence type="ECO:0000313" key="3">
    <source>
        <dbReference type="Proteomes" id="UP001148838"/>
    </source>
</evidence>
<evidence type="ECO:0000256" key="1">
    <source>
        <dbReference type="SAM" id="Phobius"/>
    </source>
</evidence>
<comment type="caution">
    <text evidence="2">The sequence shown here is derived from an EMBL/GenBank/DDBJ whole genome shotgun (WGS) entry which is preliminary data.</text>
</comment>
<organism evidence="2 3">
    <name type="scientific">Periplaneta americana</name>
    <name type="common">American cockroach</name>
    <name type="synonym">Blatta americana</name>
    <dbReference type="NCBI Taxonomy" id="6978"/>
    <lineage>
        <taxon>Eukaryota</taxon>
        <taxon>Metazoa</taxon>
        <taxon>Ecdysozoa</taxon>
        <taxon>Arthropoda</taxon>
        <taxon>Hexapoda</taxon>
        <taxon>Insecta</taxon>
        <taxon>Pterygota</taxon>
        <taxon>Neoptera</taxon>
        <taxon>Polyneoptera</taxon>
        <taxon>Dictyoptera</taxon>
        <taxon>Blattodea</taxon>
        <taxon>Blattoidea</taxon>
        <taxon>Blattidae</taxon>
        <taxon>Blattinae</taxon>
        <taxon>Periplaneta</taxon>
    </lineage>
</organism>
<gene>
    <name evidence="2" type="ORF">ANN_21375</name>
</gene>
<sequence length="114" mass="13236">MPSTWPGIEPATLGIEDQRYTNSPTRSTLYERMLDSFLHTLQEHEPISDIHFFITTRHRYSLQIFLIAVRISSMVVVTNSGVLMKQFVRPRAMKQTTCRNPKILKGQKETLAMR</sequence>
<name>A0ABQ8SGA9_PERAM</name>
<dbReference type="Proteomes" id="UP001148838">
    <property type="component" value="Unassembled WGS sequence"/>
</dbReference>
<keyword evidence="1" id="KW-0812">Transmembrane</keyword>
<dbReference type="EMBL" id="JAJSOF020000029">
    <property type="protein sequence ID" value="KAJ4432737.1"/>
    <property type="molecule type" value="Genomic_DNA"/>
</dbReference>
<reference evidence="2 3" key="1">
    <citation type="journal article" date="2022" name="Allergy">
        <title>Genome assembly and annotation of Periplaneta americana reveal a comprehensive cockroach allergen profile.</title>
        <authorList>
            <person name="Wang L."/>
            <person name="Xiong Q."/>
            <person name="Saelim N."/>
            <person name="Wang L."/>
            <person name="Nong W."/>
            <person name="Wan A.T."/>
            <person name="Shi M."/>
            <person name="Liu X."/>
            <person name="Cao Q."/>
            <person name="Hui J.H.L."/>
            <person name="Sookrung N."/>
            <person name="Leung T.F."/>
            <person name="Tungtrongchitr A."/>
            <person name="Tsui S.K.W."/>
        </authorList>
    </citation>
    <scope>NUCLEOTIDE SEQUENCE [LARGE SCALE GENOMIC DNA]</scope>
    <source>
        <strain evidence="2">PWHHKU_190912</strain>
    </source>
</reference>
<proteinExistence type="predicted"/>
<keyword evidence="1" id="KW-0472">Membrane</keyword>
<feature type="transmembrane region" description="Helical" evidence="1">
    <location>
        <begin position="62"/>
        <end position="84"/>
    </location>
</feature>
<keyword evidence="3" id="KW-1185">Reference proteome</keyword>
<evidence type="ECO:0000313" key="2">
    <source>
        <dbReference type="EMBL" id="KAJ4432737.1"/>
    </source>
</evidence>